<accession>A0AAF0BI22</accession>
<evidence type="ECO:0000313" key="4">
    <source>
        <dbReference type="Proteomes" id="UP001179600"/>
    </source>
</evidence>
<dbReference type="PROSITE" id="PS00934">
    <property type="entry name" value="GLYOXALASE_I_1"/>
    <property type="match status" value="1"/>
</dbReference>
<sequence length="288" mass="33293">MTDKFRIAPDTAVGFVALKVENLEKQLAFYHDILKFDILSEENGMAFLGIKETKERLLVLMEKEDGIPSPYTHNGLHHLGLVVPSRVKLSKIYQQLLAHDYPVIELVDVGYAEEIFLEDPEYNVIKIYWDKPTVNTTPTMKQIKPLDKASLLAETKEPLRGLTALARVGHVHLNVHDLEQSMAFYQDVLGFSSQEVPFDSIKYLSTDKDYYDVCMSNWYKIDEETQSDENLGLDYIVFNMQSVEELEALKAHLCHRGHDYYYDKGKQVLQLDDPNGIHLWFHVKRVKK</sequence>
<reference evidence="3" key="1">
    <citation type="submission" date="2023-01" db="EMBL/GenBank/DDBJ databases">
        <title>Oxazolidinone resistance genes in florfenicol resistant enterococci from beef cattle and veal calves at slaughter.</title>
        <authorList>
            <person name="Biggel M."/>
        </authorList>
    </citation>
    <scope>NUCLEOTIDE SEQUENCE</scope>
    <source>
        <strain evidence="3">K204-1</strain>
    </source>
</reference>
<dbReference type="GO" id="GO:0004462">
    <property type="term" value="F:lactoylglutathione lyase activity"/>
    <property type="evidence" value="ECO:0007669"/>
    <property type="project" value="InterPro"/>
</dbReference>
<dbReference type="InterPro" id="IPR004360">
    <property type="entry name" value="Glyas_Fos-R_dOase_dom"/>
</dbReference>
<feature type="domain" description="VOC" evidence="2">
    <location>
        <begin position="12"/>
        <end position="130"/>
    </location>
</feature>
<feature type="domain" description="VOC" evidence="2">
    <location>
        <begin position="167"/>
        <end position="284"/>
    </location>
</feature>
<dbReference type="InterPro" id="IPR018146">
    <property type="entry name" value="Glyoxalase_1_CS"/>
</dbReference>
<dbReference type="Gene3D" id="3.10.180.10">
    <property type="entry name" value="2,3-Dihydroxybiphenyl 1,2-Dioxygenase, domain 1"/>
    <property type="match status" value="2"/>
</dbReference>
<dbReference type="Proteomes" id="UP001179600">
    <property type="component" value="Chromosome"/>
</dbReference>
<dbReference type="InterPro" id="IPR037523">
    <property type="entry name" value="VOC_core"/>
</dbReference>
<dbReference type="EMBL" id="CP116507">
    <property type="protein sequence ID" value="WCG23527.1"/>
    <property type="molecule type" value="Genomic_DNA"/>
</dbReference>
<dbReference type="RefSeq" id="WP_126762631.1">
    <property type="nucleotide sequence ID" value="NZ_BKBT01000009.1"/>
</dbReference>
<dbReference type="PANTHER" id="PTHR43279">
    <property type="entry name" value="CATECHOL-2,3-DIOXYGENASE"/>
    <property type="match status" value="1"/>
</dbReference>
<dbReference type="InterPro" id="IPR029068">
    <property type="entry name" value="Glyas_Bleomycin-R_OHBP_Dase"/>
</dbReference>
<organism evidence="3 4">
    <name type="scientific">Vagococcus lutrae</name>
    <dbReference type="NCBI Taxonomy" id="81947"/>
    <lineage>
        <taxon>Bacteria</taxon>
        <taxon>Bacillati</taxon>
        <taxon>Bacillota</taxon>
        <taxon>Bacilli</taxon>
        <taxon>Lactobacillales</taxon>
        <taxon>Enterococcaceae</taxon>
        <taxon>Vagococcus</taxon>
    </lineage>
</organism>
<dbReference type="GO" id="GO:0046872">
    <property type="term" value="F:metal ion binding"/>
    <property type="evidence" value="ECO:0007669"/>
    <property type="project" value="UniProtKB-KW"/>
</dbReference>
<evidence type="ECO:0000259" key="2">
    <source>
        <dbReference type="PROSITE" id="PS51819"/>
    </source>
</evidence>
<gene>
    <name evidence="3" type="ORF">PML95_04700</name>
</gene>
<keyword evidence="1" id="KW-0479">Metal-binding</keyword>
<dbReference type="SUPFAM" id="SSF54593">
    <property type="entry name" value="Glyoxalase/Bleomycin resistance protein/Dihydroxybiphenyl dioxygenase"/>
    <property type="match status" value="2"/>
</dbReference>
<evidence type="ECO:0000313" key="3">
    <source>
        <dbReference type="EMBL" id="WCG23527.1"/>
    </source>
</evidence>
<dbReference type="InterPro" id="IPR032703">
    <property type="entry name" value="CppA_C"/>
</dbReference>
<dbReference type="PROSITE" id="PS51819">
    <property type="entry name" value="VOC"/>
    <property type="match status" value="2"/>
</dbReference>
<dbReference type="Pfam" id="PF00903">
    <property type="entry name" value="Glyoxalase"/>
    <property type="match status" value="1"/>
</dbReference>
<dbReference type="PANTHER" id="PTHR43279:SF1">
    <property type="entry name" value="CATECHOL-2,3-DIOXYGENASE"/>
    <property type="match status" value="1"/>
</dbReference>
<dbReference type="Pfam" id="PF14507">
    <property type="entry name" value="CppA_C"/>
    <property type="match status" value="1"/>
</dbReference>
<proteinExistence type="predicted"/>
<name>A0AAF0BI22_9ENTE</name>
<protein>
    <submittedName>
        <fullName evidence="3">VOC family protein</fullName>
    </submittedName>
</protein>
<dbReference type="AlphaFoldDB" id="A0AAF0BI22"/>
<evidence type="ECO:0000256" key="1">
    <source>
        <dbReference type="ARBA" id="ARBA00022723"/>
    </source>
</evidence>